<dbReference type="PANTHER" id="PTHR14207">
    <property type="entry name" value="STEROL ISOMERASE"/>
    <property type="match status" value="1"/>
</dbReference>
<feature type="transmembrane region" description="Helical" evidence="7">
    <location>
        <begin position="28"/>
        <end position="46"/>
    </location>
</feature>
<dbReference type="RefSeq" id="XP_005702945.1">
    <property type="nucleotide sequence ID" value="XM_005702888.1"/>
</dbReference>
<evidence type="ECO:0000256" key="2">
    <source>
        <dbReference type="ARBA" id="ARBA00008337"/>
    </source>
</evidence>
<evidence type="ECO:0000256" key="1">
    <source>
        <dbReference type="ARBA" id="ARBA00004141"/>
    </source>
</evidence>
<dbReference type="InterPro" id="IPR033118">
    <property type="entry name" value="EXPERA"/>
</dbReference>
<dbReference type="PANTHER" id="PTHR14207:SF1">
    <property type="entry name" value="EMOPAMIL-BINDING PROTEIN-LIKE"/>
    <property type="match status" value="1"/>
</dbReference>
<reference evidence="10" key="1">
    <citation type="journal article" date="2013" name="Science">
        <title>Gene transfer from bacteria and archaea facilitated evolution of an extremophilic eukaryote.</title>
        <authorList>
            <person name="Schonknecht G."/>
            <person name="Chen W.H."/>
            <person name="Ternes C.M."/>
            <person name="Barbier G.G."/>
            <person name="Shrestha R.P."/>
            <person name="Stanke M."/>
            <person name="Brautigam A."/>
            <person name="Baker B.J."/>
            <person name="Banfield J.F."/>
            <person name="Garavito R.M."/>
            <person name="Carr K."/>
            <person name="Wilkerson C."/>
            <person name="Rensing S.A."/>
            <person name="Gagneul D."/>
            <person name="Dickenson N.E."/>
            <person name="Oesterhelt C."/>
            <person name="Lercher M.J."/>
            <person name="Weber A.P."/>
        </authorList>
    </citation>
    <scope>NUCLEOTIDE SEQUENCE [LARGE SCALE GENOMIC DNA]</scope>
    <source>
        <strain evidence="10">074W</strain>
    </source>
</reference>
<evidence type="ECO:0000256" key="7">
    <source>
        <dbReference type="SAM" id="Phobius"/>
    </source>
</evidence>
<feature type="domain" description="EXPERA" evidence="8">
    <location>
        <begin position="1"/>
        <end position="89"/>
    </location>
</feature>
<dbReference type="GO" id="GO:0047750">
    <property type="term" value="F:cholestenol delta-isomerase activity"/>
    <property type="evidence" value="ECO:0007669"/>
    <property type="project" value="InterPro"/>
</dbReference>
<dbReference type="AlphaFoldDB" id="M2WRJ1"/>
<protein>
    <recommendedName>
        <fullName evidence="8">EXPERA domain-containing protein</fullName>
    </recommendedName>
</protein>
<organism evidence="9 10">
    <name type="scientific">Galdieria sulphuraria</name>
    <name type="common">Red alga</name>
    <dbReference type="NCBI Taxonomy" id="130081"/>
    <lineage>
        <taxon>Eukaryota</taxon>
        <taxon>Rhodophyta</taxon>
        <taxon>Bangiophyceae</taxon>
        <taxon>Galdieriales</taxon>
        <taxon>Galdieriaceae</taxon>
        <taxon>Galdieria</taxon>
    </lineage>
</organism>
<dbReference type="Gramene" id="EME26425">
    <property type="protein sequence ID" value="EME26425"/>
    <property type="gene ID" value="Gasu_59150"/>
</dbReference>
<comment type="similarity">
    <text evidence="2">Belongs to the EBP family.</text>
</comment>
<dbReference type="GeneID" id="17085402"/>
<dbReference type="Proteomes" id="UP000030680">
    <property type="component" value="Unassembled WGS sequence"/>
</dbReference>
<proteinExistence type="inferred from homology"/>
<dbReference type="InterPro" id="IPR007905">
    <property type="entry name" value="EBP"/>
</dbReference>
<evidence type="ECO:0000313" key="10">
    <source>
        <dbReference type="Proteomes" id="UP000030680"/>
    </source>
</evidence>
<dbReference type="KEGG" id="gsl:Gasu_59150"/>
<dbReference type="GO" id="GO:0005783">
    <property type="term" value="C:endoplasmic reticulum"/>
    <property type="evidence" value="ECO:0007669"/>
    <property type="project" value="TreeGrafter"/>
</dbReference>
<keyword evidence="10" id="KW-1185">Reference proteome</keyword>
<dbReference type="GO" id="GO:0016125">
    <property type="term" value="P:sterol metabolic process"/>
    <property type="evidence" value="ECO:0007669"/>
    <property type="project" value="InterPro"/>
</dbReference>
<dbReference type="GO" id="GO:0016020">
    <property type="term" value="C:membrane"/>
    <property type="evidence" value="ECO:0007669"/>
    <property type="project" value="UniProtKB-SubCell"/>
</dbReference>
<comment type="subcellular location">
    <subcellularLocation>
        <location evidence="1">Membrane</location>
        <topology evidence="1">Multi-pass membrane protein</topology>
    </subcellularLocation>
</comment>
<dbReference type="eggNOG" id="KOG4826">
    <property type="taxonomic scope" value="Eukaryota"/>
</dbReference>
<feature type="transmembrane region" description="Helical" evidence="7">
    <location>
        <begin position="6"/>
        <end position="21"/>
    </location>
</feature>
<evidence type="ECO:0000256" key="3">
    <source>
        <dbReference type="ARBA" id="ARBA00022692"/>
    </source>
</evidence>
<evidence type="ECO:0000256" key="4">
    <source>
        <dbReference type="ARBA" id="ARBA00022989"/>
    </source>
</evidence>
<keyword evidence="5 6" id="KW-0472">Membrane</keyword>
<feature type="transmembrane region" description="Helical" evidence="7">
    <location>
        <begin position="123"/>
        <end position="144"/>
    </location>
</feature>
<dbReference type="STRING" id="130081.M2WRJ1"/>
<gene>
    <name evidence="9" type="ORF">Gasu_59150</name>
</gene>
<dbReference type="Pfam" id="PF05241">
    <property type="entry name" value="EBP"/>
    <property type="match status" value="1"/>
</dbReference>
<evidence type="ECO:0000259" key="8">
    <source>
        <dbReference type="PROSITE" id="PS51751"/>
    </source>
</evidence>
<evidence type="ECO:0000256" key="6">
    <source>
        <dbReference type="PROSITE-ProRule" id="PRU01087"/>
    </source>
</evidence>
<sequence length="148" mass="16967">MEVVTSLVWGPVALLCAYGVYRRSEWRHFLQLILCVGELYGGWMTFGPDWLTSFVTGSSELNPHKHWIHFWIYLVFANIVWVVIPVLLTWESYRVLVGACKVSRSHQDPSLLLGSFGEKVIRWTLYTFVGVVLLFGLLIPFKLIPAPV</sequence>
<evidence type="ECO:0000313" key="9">
    <source>
        <dbReference type="EMBL" id="EME26425.1"/>
    </source>
</evidence>
<dbReference type="OrthoDB" id="2880at2759"/>
<dbReference type="PROSITE" id="PS51751">
    <property type="entry name" value="EXPERA"/>
    <property type="match status" value="1"/>
</dbReference>
<accession>M2WRJ1</accession>
<name>M2WRJ1_GALSU</name>
<keyword evidence="3 6" id="KW-0812">Transmembrane</keyword>
<evidence type="ECO:0000256" key="5">
    <source>
        <dbReference type="ARBA" id="ARBA00023136"/>
    </source>
</evidence>
<keyword evidence="4 6" id="KW-1133">Transmembrane helix</keyword>
<dbReference type="EMBL" id="KB454549">
    <property type="protein sequence ID" value="EME26425.1"/>
    <property type="molecule type" value="Genomic_DNA"/>
</dbReference>
<feature type="transmembrane region" description="Helical" evidence="7">
    <location>
        <begin position="66"/>
        <end position="88"/>
    </location>
</feature>